<dbReference type="STRING" id="1527.SAMN04489757_10232"/>
<evidence type="ECO:0000256" key="5">
    <source>
        <dbReference type="ARBA" id="ARBA00022519"/>
    </source>
</evidence>
<evidence type="ECO:0000256" key="10">
    <source>
        <dbReference type="ARBA" id="ARBA00039382"/>
    </source>
</evidence>
<dbReference type="AlphaFoldDB" id="A0A1I5BZY8"/>
<dbReference type="InterPro" id="IPR001851">
    <property type="entry name" value="ABC_transp_permease"/>
</dbReference>
<keyword evidence="3" id="KW-0813">Transport</keyword>
<dbReference type="Pfam" id="PF02653">
    <property type="entry name" value="BPD_transp_2"/>
    <property type="match status" value="1"/>
</dbReference>
<dbReference type="OrthoDB" id="9789111at2"/>
<dbReference type="PANTHER" id="PTHR32196:SF29">
    <property type="entry name" value="AUTOINDUCER 2 IMPORT SYSTEM PERMEASE PROTEIN LSRC"/>
    <property type="match status" value="1"/>
</dbReference>
<accession>A0A1I5BZY8</accession>
<comment type="subcellular location">
    <subcellularLocation>
        <location evidence="1">Cell membrane</location>
        <topology evidence="1">Multi-pass membrane protein</topology>
    </subcellularLocation>
</comment>
<feature type="transmembrane region" description="Helical" evidence="11">
    <location>
        <begin position="67"/>
        <end position="84"/>
    </location>
</feature>
<evidence type="ECO:0000256" key="9">
    <source>
        <dbReference type="ARBA" id="ARBA00025439"/>
    </source>
</evidence>
<evidence type="ECO:0000256" key="8">
    <source>
        <dbReference type="ARBA" id="ARBA00023136"/>
    </source>
</evidence>
<evidence type="ECO:0000256" key="11">
    <source>
        <dbReference type="SAM" id="Phobius"/>
    </source>
</evidence>
<comment type="subunit">
    <text evidence="2">The complex is composed of two ATP-binding proteins (LsrA), two transmembrane proteins (LsrC and LsrD) and a solute-binding protein (LsrB).</text>
</comment>
<dbReference type="GO" id="GO:0005886">
    <property type="term" value="C:plasma membrane"/>
    <property type="evidence" value="ECO:0007669"/>
    <property type="project" value="UniProtKB-SubCell"/>
</dbReference>
<reference evidence="12 13" key="1">
    <citation type="submission" date="2016-10" db="EMBL/GenBank/DDBJ databases">
        <authorList>
            <person name="de Groot N.N."/>
        </authorList>
    </citation>
    <scope>NUCLEOTIDE SEQUENCE [LARGE SCALE GENOMIC DNA]</scope>
    <source>
        <strain evidence="12 13">DSM 1283</strain>
    </source>
</reference>
<proteinExistence type="predicted"/>
<evidence type="ECO:0000256" key="4">
    <source>
        <dbReference type="ARBA" id="ARBA00022475"/>
    </source>
</evidence>
<evidence type="ECO:0000256" key="2">
    <source>
        <dbReference type="ARBA" id="ARBA00011262"/>
    </source>
</evidence>
<feature type="transmembrane region" description="Helical" evidence="11">
    <location>
        <begin position="212"/>
        <end position="235"/>
    </location>
</feature>
<keyword evidence="8 11" id="KW-0472">Membrane</keyword>
<evidence type="ECO:0000313" key="13">
    <source>
        <dbReference type="Proteomes" id="UP000198806"/>
    </source>
</evidence>
<sequence length="337" mass="35112">MKLVNRIFKAREISSLAFLIAMFLIVGAVNPAFLQTKNLFLTFNGSVVYILMAVGIAFVILSGEIDVSIGATLGLSAAVSATLLRNGSSWGIAIAAAVAVGVIIGVINGIGVTVFKVPSIIMTLGVNGVVRGSIYVYTNGKWVENVPFDFKSLSQATFMGTLTYFLLGVIVLTAVVHLILSKTKRGKYFAAVGDNVSGATLIGIPVEGTKVAAYITSGIFAALAGLMYVSRVGFVTPTAGNGYEMKAIAACVLGGISLTGGVGTVIGAAIGSVIMSSISRVLVFLQFSSDYDNTITGILLIVIVVADSLIQRRLAEKARRKRLSARTLEEVGGGSNE</sequence>
<dbReference type="CDD" id="cd06579">
    <property type="entry name" value="TM_PBP1_transp_AraH_like"/>
    <property type="match status" value="1"/>
</dbReference>
<dbReference type="GO" id="GO:0022857">
    <property type="term" value="F:transmembrane transporter activity"/>
    <property type="evidence" value="ECO:0007669"/>
    <property type="project" value="InterPro"/>
</dbReference>
<dbReference type="RefSeq" id="WP_091683834.1">
    <property type="nucleotide sequence ID" value="NZ_BAABFM010000017.1"/>
</dbReference>
<feature type="transmembrane region" description="Helical" evidence="11">
    <location>
        <begin position="90"/>
        <end position="110"/>
    </location>
</feature>
<dbReference type="EMBL" id="FOWD01000002">
    <property type="protein sequence ID" value="SFN80288.1"/>
    <property type="molecule type" value="Genomic_DNA"/>
</dbReference>
<keyword evidence="13" id="KW-1185">Reference proteome</keyword>
<evidence type="ECO:0000256" key="7">
    <source>
        <dbReference type="ARBA" id="ARBA00022989"/>
    </source>
</evidence>
<keyword evidence="6 11" id="KW-0812">Transmembrane</keyword>
<feature type="transmembrane region" description="Helical" evidence="11">
    <location>
        <begin position="12"/>
        <end position="33"/>
    </location>
</feature>
<evidence type="ECO:0000256" key="6">
    <source>
        <dbReference type="ARBA" id="ARBA00022692"/>
    </source>
</evidence>
<organism evidence="12 13">
    <name type="scientific">Anaerocolumna aminovalerica</name>
    <dbReference type="NCBI Taxonomy" id="1527"/>
    <lineage>
        <taxon>Bacteria</taxon>
        <taxon>Bacillati</taxon>
        <taxon>Bacillota</taxon>
        <taxon>Clostridia</taxon>
        <taxon>Lachnospirales</taxon>
        <taxon>Lachnospiraceae</taxon>
        <taxon>Anaerocolumna</taxon>
    </lineage>
</organism>
<gene>
    <name evidence="12" type="ORF">SAMN04489757_10232</name>
</gene>
<evidence type="ECO:0000256" key="3">
    <source>
        <dbReference type="ARBA" id="ARBA00022448"/>
    </source>
</evidence>
<keyword evidence="5" id="KW-0997">Cell inner membrane</keyword>
<keyword evidence="7 11" id="KW-1133">Transmembrane helix</keyword>
<feature type="transmembrane region" description="Helical" evidence="11">
    <location>
        <begin position="158"/>
        <end position="181"/>
    </location>
</feature>
<protein>
    <recommendedName>
        <fullName evidence="10">Autoinducer 2 import system permease protein LsrC</fullName>
    </recommendedName>
</protein>
<comment type="function">
    <text evidence="9">Part of the ABC transporter complex LsrABCD involved in autoinducer 2 (AI-2) import. Probably responsible for the translocation of the substrate across the membrane.</text>
</comment>
<keyword evidence="4" id="KW-1003">Cell membrane</keyword>
<feature type="transmembrane region" description="Helical" evidence="11">
    <location>
        <begin position="247"/>
        <end position="274"/>
    </location>
</feature>
<feature type="transmembrane region" description="Helical" evidence="11">
    <location>
        <begin position="294"/>
        <end position="310"/>
    </location>
</feature>
<evidence type="ECO:0000313" key="12">
    <source>
        <dbReference type="EMBL" id="SFN80288.1"/>
    </source>
</evidence>
<dbReference type="PANTHER" id="PTHR32196">
    <property type="entry name" value="ABC TRANSPORTER PERMEASE PROTEIN YPHD-RELATED-RELATED"/>
    <property type="match status" value="1"/>
</dbReference>
<evidence type="ECO:0000256" key="1">
    <source>
        <dbReference type="ARBA" id="ARBA00004651"/>
    </source>
</evidence>
<dbReference type="Proteomes" id="UP000198806">
    <property type="component" value="Unassembled WGS sequence"/>
</dbReference>
<feature type="transmembrane region" description="Helical" evidence="11">
    <location>
        <begin position="39"/>
        <end position="60"/>
    </location>
</feature>
<name>A0A1I5BZY8_9FIRM</name>